<gene>
    <name evidence="3" type="ORF">GGR34_003507</name>
</gene>
<dbReference type="EMBL" id="JACIDC010000015">
    <property type="protein sequence ID" value="MBB4041826.1"/>
    <property type="molecule type" value="Genomic_DNA"/>
</dbReference>
<dbReference type="RefSeq" id="WP_027315413.1">
    <property type="nucleotide sequence ID" value="NZ_JACIDC010000015.1"/>
</dbReference>
<dbReference type="Pfam" id="PF13343">
    <property type="entry name" value="SBP_bac_6"/>
    <property type="match status" value="1"/>
</dbReference>
<reference evidence="3 4" key="1">
    <citation type="submission" date="2020-08" db="EMBL/GenBank/DDBJ databases">
        <title>Genomic Encyclopedia of Type Strains, Phase IV (KMG-IV): sequencing the most valuable type-strain genomes for metagenomic binning, comparative biology and taxonomic classification.</title>
        <authorList>
            <person name="Goeker M."/>
        </authorList>
    </citation>
    <scope>NUCLEOTIDE SEQUENCE [LARGE SCALE GENOMIC DNA]</scope>
    <source>
        <strain evidence="3 4">DSM 15743</strain>
    </source>
</reference>
<dbReference type="GO" id="GO:0030975">
    <property type="term" value="F:thiamine binding"/>
    <property type="evidence" value="ECO:0007669"/>
    <property type="project" value="TreeGrafter"/>
</dbReference>
<dbReference type="PIRSF" id="PIRSF002825">
    <property type="entry name" value="CfbpA"/>
    <property type="match status" value="1"/>
</dbReference>
<evidence type="ECO:0000256" key="1">
    <source>
        <dbReference type="ARBA" id="ARBA00022729"/>
    </source>
</evidence>
<protein>
    <submittedName>
        <fullName evidence="3">Iron(III) transport system substrate-binding protein</fullName>
    </submittedName>
</protein>
<accession>A0A7W6II04</accession>
<dbReference type="AlphaFoldDB" id="A0A7W6II04"/>
<evidence type="ECO:0000313" key="4">
    <source>
        <dbReference type="Proteomes" id="UP000519439"/>
    </source>
</evidence>
<proteinExistence type="predicted"/>
<sequence length="348" mass="37853">MSLKKSFAAASMLAGAMTAMSFMSAGAAQAQGELVMYCAVQEEWCRAMTTAFERETGIKVSMTRKSSGEIYAQVKAEAANPRADIWWGGTGDPHMQAAEEGLTEAYKSPKMSELQDWAVRQWEQSKQRTVGIYSGALGFGYNTDLAQSKKTGDLKCWADLLKPELKDEVQVADPNSSGTAYTLLATIIQIMGEDKGFEYLKALHKNVNQYTKSGAAPAKATALGETTVGIAFMHDVVTMVVDKAPVKVVAPCEGTGYEIGSMSIIKGAKNLDNAKKFYDWALTPDAQKLGAAAKSYQVPSNKNTPVPPQAPKLSDVKLINFDFAKYGSSEERKRLLSKWDNEVKNLPK</sequence>
<dbReference type="GO" id="GO:0019808">
    <property type="term" value="F:polyamine binding"/>
    <property type="evidence" value="ECO:0007669"/>
    <property type="project" value="InterPro"/>
</dbReference>
<feature type="signal peptide" evidence="2">
    <location>
        <begin position="1"/>
        <end position="30"/>
    </location>
</feature>
<dbReference type="Proteomes" id="UP000519439">
    <property type="component" value="Unassembled WGS sequence"/>
</dbReference>
<evidence type="ECO:0000313" key="3">
    <source>
        <dbReference type="EMBL" id="MBB4041826.1"/>
    </source>
</evidence>
<dbReference type="InterPro" id="IPR026045">
    <property type="entry name" value="Ferric-bd"/>
</dbReference>
<name>A0A7W6II04_9HYPH</name>
<keyword evidence="4" id="KW-1185">Reference proteome</keyword>
<dbReference type="PANTHER" id="PTHR30006:SF2">
    <property type="entry name" value="ABC TRANSPORTER SUBSTRATE-BINDING PROTEIN"/>
    <property type="match status" value="1"/>
</dbReference>
<dbReference type="PANTHER" id="PTHR30006">
    <property type="entry name" value="THIAMINE-BINDING PERIPLASMIC PROTEIN-RELATED"/>
    <property type="match status" value="1"/>
</dbReference>
<comment type="caution">
    <text evidence="3">The sequence shown here is derived from an EMBL/GenBank/DDBJ whole genome shotgun (WGS) entry which is preliminary data.</text>
</comment>
<dbReference type="GO" id="GO:0015846">
    <property type="term" value="P:polyamine transport"/>
    <property type="evidence" value="ECO:0007669"/>
    <property type="project" value="InterPro"/>
</dbReference>
<feature type="chain" id="PRO_5031222399" evidence="2">
    <location>
        <begin position="31"/>
        <end position="348"/>
    </location>
</feature>
<dbReference type="Gene3D" id="3.40.190.10">
    <property type="entry name" value="Periplasmic binding protein-like II"/>
    <property type="match status" value="2"/>
</dbReference>
<keyword evidence="1 2" id="KW-0732">Signal</keyword>
<evidence type="ECO:0000256" key="2">
    <source>
        <dbReference type="SAM" id="SignalP"/>
    </source>
</evidence>
<dbReference type="InterPro" id="IPR001188">
    <property type="entry name" value="Sperm_putr-bd"/>
</dbReference>
<organism evidence="3 4">
    <name type="scientific">Microvirga flocculans</name>
    <dbReference type="NCBI Taxonomy" id="217168"/>
    <lineage>
        <taxon>Bacteria</taxon>
        <taxon>Pseudomonadati</taxon>
        <taxon>Pseudomonadota</taxon>
        <taxon>Alphaproteobacteria</taxon>
        <taxon>Hyphomicrobiales</taxon>
        <taxon>Methylobacteriaceae</taxon>
        <taxon>Microvirga</taxon>
    </lineage>
</organism>
<dbReference type="PRINTS" id="PR00909">
    <property type="entry name" value="SPERMDNBNDNG"/>
</dbReference>
<dbReference type="GO" id="GO:0015888">
    <property type="term" value="P:thiamine transport"/>
    <property type="evidence" value="ECO:0007669"/>
    <property type="project" value="TreeGrafter"/>
</dbReference>
<dbReference type="GO" id="GO:0030288">
    <property type="term" value="C:outer membrane-bounded periplasmic space"/>
    <property type="evidence" value="ECO:0007669"/>
    <property type="project" value="TreeGrafter"/>
</dbReference>
<dbReference type="GO" id="GO:0030976">
    <property type="term" value="F:thiamine pyrophosphate binding"/>
    <property type="evidence" value="ECO:0007669"/>
    <property type="project" value="TreeGrafter"/>
</dbReference>
<dbReference type="CDD" id="cd13544">
    <property type="entry name" value="PBP2_Fbp_like_1"/>
    <property type="match status" value="1"/>
</dbReference>
<dbReference type="SUPFAM" id="SSF53850">
    <property type="entry name" value="Periplasmic binding protein-like II"/>
    <property type="match status" value="1"/>
</dbReference>